<evidence type="ECO:0000313" key="8">
    <source>
        <dbReference type="Proteomes" id="UP000319210"/>
    </source>
</evidence>
<dbReference type="SUPFAM" id="SSF53335">
    <property type="entry name" value="S-adenosyl-L-methionine-dependent methyltransferases"/>
    <property type="match status" value="1"/>
</dbReference>
<dbReference type="Gene3D" id="3.40.50.150">
    <property type="entry name" value="Vaccinia Virus protein VP39"/>
    <property type="match status" value="1"/>
</dbReference>
<proteinExistence type="inferred from homology"/>
<sequence>MPHDTPPRGVPRRRALRALLRRGIRRPVRALAFAGRLLRNRWLLRSAHGDHLAFRRAVVRADARRTAGTAASATVRERQDALGELQFSYLRSHGLLPVHHLLEIGCGSLSAGWRFVDYLAPGHYHGVDIAPEALYAAQRMLAVRGLQDKVPYLSLVDDLRFAQLPAGHFDVAHAHDVFTHAPPQLIVECLAHVRRVLKPGGFFDFTYHRAEERESTGRRRRAGQADAYDALREHFRYRAGTLIGFAGAQGLLARTMDDWDALPHGQSRIRVVVPRSHLPEGE</sequence>
<keyword evidence="2 7" id="KW-0489">Methyltransferase</keyword>
<dbReference type="InterPro" id="IPR029063">
    <property type="entry name" value="SAM-dependent_MTases_sf"/>
</dbReference>
<dbReference type="GO" id="GO:0032259">
    <property type="term" value="P:methylation"/>
    <property type="evidence" value="ECO:0007669"/>
    <property type="project" value="UniProtKB-KW"/>
</dbReference>
<dbReference type="Pfam" id="PF08242">
    <property type="entry name" value="Methyltransf_12"/>
    <property type="match status" value="1"/>
</dbReference>
<dbReference type="Proteomes" id="UP000319210">
    <property type="component" value="Unassembled WGS sequence"/>
</dbReference>
<gene>
    <name evidence="7" type="ORF">SCA03_42700</name>
</gene>
<dbReference type="EMBL" id="BJMM01000023">
    <property type="protein sequence ID" value="GEB51719.1"/>
    <property type="molecule type" value="Genomic_DNA"/>
</dbReference>
<dbReference type="RefSeq" id="WP_051846079.1">
    <property type="nucleotide sequence ID" value="NZ_BJMM01000023.1"/>
</dbReference>
<dbReference type="OrthoDB" id="1853779at2"/>
<organism evidence="7 8">
    <name type="scientific">Streptomyces cacaoi</name>
    <dbReference type="NCBI Taxonomy" id="1898"/>
    <lineage>
        <taxon>Bacteria</taxon>
        <taxon>Bacillati</taxon>
        <taxon>Actinomycetota</taxon>
        <taxon>Actinomycetes</taxon>
        <taxon>Kitasatosporales</taxon>
        <taxon>Streptomycetaceae</taxon>
        <taxon>Streptomyces</taxon>
    </lineage>
</organism>
<comment type="caution">
    <text evidence="7">The sequence shown here is derived from an EMBL/GenBank/DDBJ whole genome shotgun (WGS) entry which is preliminary data.</text>
</comment>
<accession>A0A4Y3R349</accession>
<evidence type="ECO:0000256" key="4">
    <source>
        <dbReference type="ARBA" id="ARBA00022691"/>
    </source>
</evidence>
<feature type="domain" description="Methyltransferase type 12" evidence="6">
    <location>
        <begin position="102"/>
        <end position="203"/>
    </location>
</feature>
<keyword evidence="8" id="KW-1185">Reference proteome</keyword>
<dbReference type="GO" id="GO:0008168">
    <property type="term" value="F:methyltransferase activity"/>
    <property type="evidence" value="ECO:0007669"/>
    <property type="project" value="UniProtKB-KW"/>
</dbReference>
<evidence type="ECO:0000313" key="7">
    <source>
        <dbReference type="EMBL" id="GEB51719.1"/>
    </source>
</evidence>
<evidence type="ECO:0000256" key="5">
    <source>
        <dbReference type="ARBA" id="ARBA00023098"/>
    </source>
</evidence>
<keyword evidence="4" id="KW-0949">S-adenosyl-L-methionine</keyword>
<dbReference type="InterPro" id="IPR013217">
    <property type="entry name" value="Methyltransf_12"/>
</dbReference>
<dbReference type="GO" id="GO:0006629">
    <property type="term" value="P:lipid metabolic process"/>
    <property type="evidence" value="ECO:0007669"/>
    <property type="project" value="UniProtKB-KW"/>
</dbReference>
<evidence type="ECO:0000256" key="3">
    <source>
        <dbReference type="ARBA" id="ARBA00022679"/>
    </source>
</evidence>
<evidence type="ECO:0000259" key="6">
    <source>
        <dbReference type="Pfam" id="PF08242"/>
    </source>
</evidence>
<name>A0A4Y3R349_STRCI</name>
<reference evidence="7 8" key="1">
    <citation type="submission" date="2019-06" db="EMBL/GenBank/DDBJ databases">
        <title>Whole genome shotgun sequence of Streptomyces cacaoi subsp. cacaoi NBRC 12748.</title>
        <authorList>
            <person name="Hosoyama A."/>
            <person name="Uohara A."/>
            <person name="Ohji S."/>
            <person name="Ichikawa N."/>
        </authorList>
    </citation>
    <scope>NUCLEOTIDE SEQUENCE [LARGE SCALE GENOMIC DNA]</scope>
    <source>
        <strain evidence="7 8">NBRC 12748</strain>
    </source>
</reference>
<keyword evidence="5" id="KW-0443">Lipid metabolism</keyword>
<dbReference type="AlphaFoldDB" id="A0A4Y3R349"/>
<comment type="similarity">
    <text evidence="1">Belongs to the CFA/CMAS family.</text>
</comment>
<protein>
    <submittedName>
        <fullName evidence="7">Methyltransferase</fullName>
    </submittedName>
</protein>
<dbReference type="PANTHER" id="PTHR43667">
    <property type="entry name" value="CYCLOPROPANE-FATTY-ACYL-PHOSPHOLIPID SYNTHASE"/>
    <property type="match status" value="1"/>
</dbReference>
<dbReference type="CDD" id="cd02440">
    <property type="entry name" value="AdoMet_MTases"/>
    <property type="match status" value="1"/>
</dbReference>
<keyword evidence="3 7" id="KW-0808">Transferase</keyword>
<dbReference type="PANTHER" id="PTHR43667:SF1">
    <property type="entry name" value="CYCLOPROPANE-FATTY-ACYL-PHOSPHOLIPID SYNTHASE"/>
    <property type="match status" value="1"/>
</dbReference>
<evidence type="ECO:0000256" key="1">
    <source>
        <dbReference type="ARBA" id="ARBA00010815"/>
    </source>
</evidence>
<evidence type="ECO:0000256" key="2">
    <source>
        <dbReference type="ARBA" id="ARBA00022603"/>
    </source>
</evidence>
<dbReference type="InterPro" id="IPR050723">
    <property type="entry name" value="CFA/CMAS"/>
</dbReference>